<comment type="catalytic activity">
    <reaction evidence="1">
        <text>[E2 ubiquitin-conjugating enzyme]-S-ubiquitinyl-L-cysteine + [acceptor protein]-L-lysine = [E2 ubiquitin-conjugating enzyme]-L-cysteine + [acceptor protein]-N(6)-ubiquitinyl-L-lysine.</text>
        <dbReference type="EC" id="2.3.2.31"/>
    </reaction>
</comment>
<evidence type="ECO:0000256" key="8">
    <source>
        <dbReference type="ARBA" id="ARBA00022833"/>
    </source>
</evidence>
<dbReference type="PANTHER" id="PTHR11685">
    <property type="entry name" value="RBR FAMILY RING FINGER AND IBR DOMAIN-CONTAINING"/>
    <property type="match status" value="1"/>
</dbReference>
<dbReference type="SUPFAM" id="SSF57850">
    <property type="entry name" value="RING/U-box"/>
    <property type="match status" value="2"/>
</dbReference>
<evidence type="ECO:0000256" key="7">
    <source>
        <dbReference type="ARBA" id="ARBA00022786"/>
    </source>
</evidence>
<dbReference type="CDD" id="cd22584">
    <property type="entry name" value="Rcat_RBR_unk"/>
    <property type="match status" value="1"/>
</dbReference>
<dbReference type="PROSITE" id="PS51873">
    <property type="entry name" value="TRIAD"/>
    <property type="match status" value="1"/>
</dbReference>
<dbReference type="CDD" id="cd20335">
    <property type="entry name" value="BRcat_RBR"/>
    <property type="match status" value="1"/>
</dbReference>
<gene>
    <name evidence="13" type="primary">ari-2_0</name>
    <name evidence="13" type="ORF">LSUE1_G001025</name>
</gene>
<dbReference type="GO" id="GO:0061630">
    <property type="term" value="F:ubiquitin protein ligase activity"/>
    <property type="evidence" value="ECO:0007669"/>
    <property type="project" value="UniProtKB-EC"/>
</dbReference>
<feature type="region of interest" description="Disordered" evidence="10">
    <location>
        <begin position="123"/>
        <end position="227"/>
    </location>
</feature>
<dbReference type="InterPro" id="IPR044066">
    <property type="entry name" value="TRIAD_supradom"/>
</dbReference>
<keyword evidence="6 9" id="KW-0863">Zinc-finger</keyword>
<evidence type="ECO:0000259" key="12">
    <source>
        <dbReference type="PROSITE" id="PS51873"/>
    </source>
</evidence>
<name>A0A8T9CHX3_9HELO</name>
<dbReference type="PROSITE" id="PS50089">
    <property type="entry name" value="ZF_RING_2"/>
    <property type="match status" value="1"/>
</dbReference>
<dbReference type="OrthoDB" id="10009520at2759"/>
<dbReference type="InterPro" id="IPR002867">
    <property type="entry name" value="IBR_dom"/>
</dbReference>
<dbReference type="PROSITE" id="PS00518">
    <property type="entry name" value="ZF_RING_1"/>
    <property type="match status" value="1"/>
</dbReference>
<dbReference type="GO" id="GO:0016567">
    <property type="term" value="P:protein ubiquitination"/>
    <property type="evidence" value="ECO:0007669"/>
    <property type="project" value="InterPro"/>
</dbReference>
<evidence type="ECO:0000256" key="2">
    <source>
        <dbReference type="ARBA" id="ARBA00012251"/>
    </source>
</evidence>
<organism evidence="13 14">
    <name type="scientific">Lachnellula suecica</name>
    <dbReference type="NCBI Taxonomy" id="602035"/>
    <lineage>
        <taxon>Eukaryota</taxon>
        <taxon>Fungi</taxon>
        <taxon>Dikarya</taxon>
        <taxon>Ascomycota</taxon>
        <taxon>Pezizomycotina</taxon>
        <taxon>Leotiomycetes</taxon>
        <taxon>Helotiales</taxon>
        <taxon>Lachnaceae</taxon>
        <taxon>Lachnellula</taxon>
    </lineage>
</organism>
<protein>
    <recommendedName>
        <fullName evidence="2">RBR-type E3 ubiquitin transferase</fullName>
        <ecNumber evidence="2">2.3.2.31</ecNumber>
    </recommendedName>
</protein>
<evidence type="ECO:0000313" key="13">
    <source>
        <dbReference type="EMBL" id="TVY84786.1"/>
    </source>
</evidence>
<dbReference type="InterPro" id="IPR031127">
    <property type="entry name" value="E3_UB_ligase_RBR"/>
</dbReference>
<dbReference type="GO" id="GO:0008270">
    <property type="term" value="F:zinc ion binding"/>
    <property type="evidence" value="ECO:0007669"/>
    <property type="project" value="UniProtKB-KW"/>
</dbReference>
<dbReference type="Gene3D" id="3.30.40.10">
    <property type="entry name" value="Zinc/RING finger domain, C3HC4 (zinc finger)"/>
    <property type="match status" value="1"/>
</dbReference>
<dbReference type="Pfam" id="PF22191">
    <property type="entry name" value="IBR_1"/>
    <property type="match status" value="1"/>
</dbReference>
<dbReference type="EC" id="2.3.2.31" evidence="2"/>
<feature type="domain" description="RING-type" evidence="12">
    <location>
        <begin position="465"/>
        <end position="654"/>
    </location>
</feature>
<evidence type="ECO:0000256" key="1">
    <source>
        <dbReference type="ARBA" id="ARBA00001798"/>
    </source>
</evidence>
<reference evidence="13 14" key="1">
    <citation type="submission" date="2018-05" db="EMBL/GenBank/DDBJ databases">
        <title>Genome sequencing and assembly of the regulated plant pathogen Lachnellula willkommii and related sister species for the development of diagnostic species identification markers.</title>
        <authorList>
            <person name="Giroux E."/>
            <person name="Bilodeau G."/>
        </authorList>
    </citation>
    <scope>NUCLEOTIDE SEQUENCE [LARGE SCALE GENOMIC DNA]</scope>
    <source>
        <strain evidence="13 14">CBS 268.59</strain>
    </source>
</reference>
<keyword evidence="7" id="KW-0833">Ubl conjugation pathway</keyword>
<evidence type="ECO:0000256" key="10">
    <source>
        <dbReference type="SAM" id="MobiDB-lite"/>
    </source>
</evidence>
<feature type="compositionally biased region" description="Basic and acidic residues" evidence="10">
    <location>
        <begin position="350"/>
        <end position="364"/>
    </location>
</feature>
<keyword evidence="4" id="KW-0479">Metal-binding</keyword>
<dbReference type="Pfam" id="PF01485">
    <property type="entry name" value="IBR"/>
    <property type="match status" value="1"/>
</dbReference>
<feature type="compositionally biased region" description="Basic and acidic residues" evidence="10">
    <location>
        <begin position="307"/>
        <end position="338"/>
    </location>
</feature>
<evidence type="ECO:0000256" key="3">
    <source>
        <dbReference type="ARBA" id="ARBA00022679"/>
    </source>
</evidence>
<evidence type="ECO:0000259" key="11">
    <source>
        <dbReference type="PROSITE" id="PS50089"/>
    </source>
</evidence>
<feature type="compositionally biased region" description="Low complexity" evidence="10">
    <location>
        <begin position="196"/>
        <end position="227"/>
    </location>
</feature>
<keyword evidence="3" id="KW-0808">Transferase</keyword>
<accession>A0A8T9CHX3</accession>
<dbReference type="InterPro" id="IPR001841">
    <property type="entry name" value="Znf_RING"/>
</dbReference>
<evidence type="ECO:0000313" key="14">
    <source>
        <dbReference type="Proteomes" id="UP000469558"/>
    </source>
</evidence>
<comment type="caution">
    <text evidence="13">The sequence shown here is derived from an EMBL/GenBank/DDBJ whole genome shotgun (WGS) entry which is preliminary data.</text>
</comment>
<evidence type="ECO:0000256" key="6">
    <source>
        <dbReference type="ARBA" id="ARBA00022771"/>
    </source>
</evidence>
<feature type="domain" description="RING-type" evidence="11">
    <location>
        <begin position="469"/>
        <end position="511"/>
    </location>
</feature>
<dbReference type="InterPro" id="IPR013083">
    <property type="entry name" value="Znf_RING/FYVE/PHD"/>
</dbReference>
<feature type="compositionally biased region" description="Polar residues" evidence="10">
    <location>
        <begin position="144"/>
        <end position="154"/>
    </location>
</feature>
<dbReference type="Proteomes" id="UP000469558">
    <property type="component" value="Unassembled WGS sequence"/>
</dbReference>
<feature type="region of interest" description="Disordered" evidence="10">
    <location>
        <begin position="307"/>
        <end position="469"/>
    </location>
</feature>
<feature type="compositionally biased region" description="Basic and acidic residues" evidence="10">
    <location>
        <begin position="372"/>
        <end position="411"/>
    </location>
</feature>
<feature type="compositionally biased region" description="Polar residues" evidence="10">
    <location>
        <begin position="425"/>
        <end position="459"/>
    </location>
</feature>
<evidence type="ECO:0000256" key="4">
    <source>
        <dbReference type="ARBA" id="ARBA00022723"/>
    </source>
</evidence>
<sequence>MDITNSQFATALRETFTCYLGFLSHTQSLRETKLPRQGKGIETTDDLASQRYFQTRVAVAEICLQYIERIASSVQDWAQDTPEEATEDCLTLEEVQNDSPQIDFAGFNDRPFIDIFSGKLIEPETPFSAGPSGAQVDDGDRGSSTEASTFSEQMLPTIPNELKPASPNLHTSPTRSEHRLGDGIHLASSDPPPEVSSYSSTRRNSPSSHYPSTTSPPSRTSDSDSASVISDMARPFQSQSQLDFELAKRIFDEEKKLAEEEDYNLAQAQRLSENWAKEEEMDTLQREKHNAQKQFADAQRLADAWARKDQTRREKEERLARKVERESSEKLRKDRETAARIQQQAEEDEAHAREAARMRAENTKRNATGKTRMFDFETEKKSKLQRERTYAQELERKRITREAARRQREENPSPGIPLQRVPRPYQQTYSSQQRATSNRNQQSTASAPSRQRSAPIRNQPSPPNRKATCVSCMEPVSSSKMATLPCSHVYCGDCLLGAFKAALSSRSPFKCCRINVPISHGSPFLSSSTTKDYKIFLIEMTTKNPIYCSSPSCHLFIPPSQIHGPIASCSNKYCKTKTCVACKKKQHKGVCAEDKEGQAVKQLGKKKGWKLCPSCSMLIERTEGCLHMTCRCDAEWCFACLRDWDVCNSTCGRR</sequence>
<keyword evidence="14" id="KW-1185">Reference proteome</keyword>
<dbReference type="AlphaFoldDB" id="A0A8T9CHX3"/>
<evidence type="ECO:0000256" key="5">
    <source>
        <dbReference type="ARBA" id="ARBA00022737"/>
    </source>
</evidence>
<dbReference type="InterPro" id="IPR017907">
    <property type="entry name" value="Znf_RING_CS"/>
</dbReference>
<evidence type="ECO:0000256" key="9">
    <source>
        <dbReference type="PROSITE-ProRule" id="PRU00175"/>
    </source>
</evidence>
<dbReference type="EMBL" id="QGMK01000054">
    <property type="protein sequence ID" value="TVY84786.1"/>
    <property type="molecule type" value="Genomic_DNA"/>
</dbReference>
<proteinExistence type="predicted"/>
<keyword evidence="5" id="KW-0677">Repeat</keyword>
<dbReference type="Gene3D" id="1.20.120.1750">
    <property type="match status" value="1"/>
</dbReference>
<keyword evidence="8" id="KW-0862">Zinc</keyword>